<evidence type="ECO:0000313" key="2">
    <source>
        <dbReference type="Proteomes" id="UP000426444"/>
    </source>
</evidence>
<dbReference type="RefSeq" id="WP_156204081.1">
    <property type="nucleotide sequence ID" value="NZ_CP046457.1"/>
</dbReference>
<dbReference type="InterPro" id="IPR029063">
    <property type="entry name" value="SAM-dependent_MTases_sf"/>
</dbReference>
<proteinExistence type="predicted"/>
<accession>A0A6I6DJS2</accession>
<dbReference type="GO" id="GO:0008168">
    <property type="term" value="F:methyltransferase activity"/>
    <property type="evidence" value="ECO:0007669"/>
    <property type="project" value="UniProtKB-KW"/>
</dbReference>
<organism evidence="1 2">
    <name type="scientific">Candidatus Syntrophocurvum alkaliphilum</name>
    <dbReference type="NCBI Taxonomy" id="2293317"/>
    <lineage>
        <taxon>Bacteria</taxon>
        <taxon>Bacillati</taxon>
        <taxon>Bacillota</taxon>
        <taxon>Clostridia</taxon>
        <taxon>Eubacteriales</taxon>
        <taxon>Syntrophomonadaceae</taxon>
        <taxon>Candidatus Syntrophocurvum</taxon>
    </lineage>
</organism>
<dbReference type="GO" id="GO:0032259">
    <property type="term" value="P:methylation"/>
    <property type="evidence" value="ECO:0007669"/>
    <property type="project" value="UniProtKB-KW"/>
</dbReference>
<name>A0A6I6DJS2_9FIRM</name>
<dbReference type="Proteomes" id="UP000426444">
    <property type="component" value="Chromosome"/>
</dbReference>
<dbReference type="Pfam" id="PF13489">
    <property type="entry name" value="Methyltransf_23"/>
    <property type="match status" value="1"/>
</dbReference>
<dbReference type="SUPFAM" id="SSF53335">
    <property type="entry name" value="S-adenosyl-L-methionine-dependent methyltransferases"/>
    <property type="match status" value="1"/>
</dbReference>
<dbReference type="EMBL" id="CP046457">
    <property type="protein sequence ID" value="QGU00276.1"/>
    <property type="molecule type" value="Genomic_DNA"/>
</dbReference>
<dbReference type="KEGG" id="salq:SYNTR_1682"/>
<evidence type="ECO:0000313" key="1">
    <source>
        <dbReference type="EMBL" id="QGU00276.1"/>
    </source>
</evidence>
<keyword evidence="2" id="KW-1185">Reference proteome</keyword>
<dbReference type="AlphaFoldDB" id="A0A6I6DJS2"/>
<keyword evidence="1" id="KW-0808">Transferase</keyword>
<dbReference type="CDD" id="cd02440">
    <property type="entry name" value="AdoMet_MTases"/>
    <property type="match status" value="1"/>
</dbReference>
<sequence>MVCSLCSGPTSWFYNFRNKDYYKCEKCASILLHPKFFLSLEQEKARYEEHNNCVDDLGYQRFVSPIVNAVKENFDNKAKGLDFGAGTGPVITKLLSDEGFNLALYDSFFWNNPKVLNSQYDYIVCCEVIEHFRNPLKEFKLLRSLLNPGGIIFVMTEIYSEDIDFRKWRYKNDATHVFFYHNDAFKWIKDNLDFSRLDINGRLIELER</sequence>
<reference evidence="2" key="1">
    <citation type="journal article" date="2019" name="Microbiology">
        <title>Complete Genome Sequence of an Uncultured Bacterium of the Candidate Phylum Bipolaricaulota.</title>
        <authorList>
            <person name="Kadnikov V.V."/>
            <person name="Mardanov A.V."/>
            <person name="Beletsky A.V."/>
            <person name="Frank Y.A."/>
            <person name="Karnachuk O.V."/>
            <person name="Ravin N.V."/>
        </authorList>
    </citation>
    <scope>NUCLEOTIDE SEQUENCE [LARGE SCALE GENOMIC DNA]</scope>
</reference>
<gene>
    <name evidence="1" type="ORF">SYNTR_1682</name>
</gene>
<dbReference type="OrthoDB" id="9771846at2"/>
<keyword evidence="1" id="KW-0489">Methyltransferase</keyword>
<dbReference type="Gene3D" id="3.40.50.150">
    <property type="entry name" value="Vaccinia Virus protein VP39"/>
    <property type="match status" value="1"/>
</dbReference>
<protein>
    <submittedName>
        <fullName evidence="1">SAM-dependent methyltransferase</fullName>
    </submittedName>
</protein>